<evidence type="ECO:0000256" key="10">
    <source>
        <dbReference type="HAMAP-Rule" id="MF_00185"/>
    </source>
</evidence>
<evidence type="ECO:0000256" key="9">
    <source>
        <dbReference type="ARBA" id="ARBA00049563"/>
    </source>
</evidence>
<evidence type="ECO:0000256" key="11">
    <source>
        <dbReference type="RuleBase" id="RU003783"/>
    </source>
</evidence>
<dbReference type="InterPro" id="IPR018022">
    <property type="entry name" value="IPT"/>
</dbReference>
<keyword evidence="8 10" id="KW-0460">Magnesium</keyword>
<feature type="binding site" evidence="10">
    <location>
        <begin position="31"/>
        <end position="38"/>
    </location>
    <ligand>
        <name>ATP</name>
        <dbReference type="ChEBI" id="CHEBI:30616"/>
    </ligand>
</feature>
<dbReference type="GO" id="GO:0006400">
    <property type="term" value="P:tRNA modification"/>
    <property type="evidence" value="ECO:0007669"/>
    <property type="project" value="TreeGrafter"/>
</dbReference>
<dbReference type="Pfam" id="PF01715">
    <property type="entry name" value="IPPT"/>
    <property type="match status" value="1"/>
</dbReference>
<comment type="caution">
    <text evidence="10">Lacks conserved residue(s) required for the propagation of feature annotation.</text>
</comment>
<dbReference type="HAMAP" id="MF_00185">
    <property type="entry name" value="IPP_trans"/>
    <property type="match status" value="1"/>
</dbReference>
<dbReference type="NCBIfam" id="TIGR00174">
    <property type="entry name" value="miaA"/>
    <property type="match status" value="1"/>
</dbReference>
<proteinExistence type="inferred from homology"/>
<evidence type="ECO:0000256" key="4">
    <source>
        <dbReference type="ARBA" id="ARBA00022679"/>
    </source>
</evidence>
<dbReference type="GO" id="GO:0005524">
    <property type="term" value="F:ATP binding"/>
    <property type="evidence" value="ECO:0007669"/>
    <property type="project" value="UniProtKB-UniRule"/>
</dbReference>
<dbReference type="EC" id="2.5.1.75" evidence="10"/>
<dbReference type="SUPFAM" id="SSF52540">
    <property type="entry name" value="P-loop containing nucleoside triphosphate hydrolases"/>
    <property type="match status" value="2"/>
</dbReference>
<dbReference type="InterPro" id="IPR039657">
    <property type="entry name" value="Dimethylallyltransferase"/>
</dbReference>
<evidence type="ECO:0000256" key="2">
    <source>
        <dbReference type="ARBA" id="ARBA00003213"/>
    </source>
</evidence>
<feature type="site" description="Interaction with substrate tRNA" evidence="10">
    <location>
        <position position="144"/>
    </location>
</feature>
<comment type="subunit">
    <text evidence="10">Monomer.</text>
</comment>
<dbReference type="GO" id="GO:0052381">
    <property type="term" value="F:tRNA dimethylallyltransferase activity"/>
    <property type="evidence" value="ECO:0007669"/>
    <property type="project" value="UniProtKB-UniRule"/>
</dbReference>
<comment type="catalytic activity">
    <reaction evidence="9 10 11">
        <text>adenosine(37) in tRNA + dimethylallyl diphosphate = N(6)-dimethylallyladenosine(37) in tRNA + diphosphate</text>
        <dbReference type="Rhea" id="RHEA:26482"/>
        <dbReference type="Rhea" id="RHEA-COMP:10162"/>
        <dbReference type="Rhea" id="RHEA-COMP:10375"/>
        <dbReference type="ChEBI" id="CHEBI:33019"/>
        <dbReference type="ChEBI" id="CHEBI:57623"/>
        <dbReference type="ChEBI" id="CHEBI:74411"/>
        <dbReference type="ChEBI" id="CHEBI:74415"/>
        <dbReference type="EC" id="2.5.1.75"/>
    </reaction>
</comment>
<dbReference type="EMBL" id="PPCN01000012">
    <property type="protein sequence ID" value="POF28680.1"/>
    <property type="molecule type" value="Genomic_DNA"/>
</dbReference>
<feature type="site" description="Interaction with substrate tRNA" evidence="10">
    <location>
        <position position="122"/>
    </location>
</feature>
<comment type="similarity">
    <text evidence="3 10 13">Belongs to the IPP transferase family.</text>
</comment>
<dbReference type="InterPro" id="IPR027417">
    <property type="entry name" value="P-loop_NTPase"/>
</dbReference>
<keyword evidence="7 10" id="KW-0067">ATP-binding</keyword>
<evidence type="ECO:0000256" key="13">
    <source>
        <dbReference type="RuleBase" id="RU003785"/>
    </source>
</evidence>
<dbReference type="Gene3D" id="3.40.50.300">
    <property type="entry name" value="P-loop containing nucleotide triphosphate hydrolases"/>
    <property type="match status" value="1"/>
</dbReference>
<keyword evidence="15" id="KW-1185">Reference proteome</keyword>
<comment type="function">
    <text evidence="2 10 12">Catalyzes the transfer of a dimethylallyl group onto the adenine at position 37 in tRNAs that read codons beginning with uridine, leading to the formation of N6-(dimethylallyl)adenosine (i(6)A).</text>
</comment>
<keyword evidence="4 10" id="KW-0808">Transferase</keyword>
<reference evidence="14 15" key="1">
    <citation type="submission" date="2018-01" db="EMBL/GenBank/DDBJ databases">
        <title>Genomic Encyclopedia of Archaeal and Bacterial Type Strains, Phase II (KMG-II): from individual species to whole genera.</title>
        <authorList>
            <person name="Goeker M."/>
        </authorList>
    </citation>
    <scope>NUCLEOTIDE SEQUENCE [LARGE SCALE GENOMIC DNA]</scope>
    <source>
        <strain evidence="14 15">DSM 17023</strain>
    </source>
</reference>
<protein>
    <recommendedName>
        <fullName evidence="10">tRNA dimethylallyltransferase</fullName>
        <ecNumber evidence="10">2.5.1.75</ecNumber>
    </recommendedName>
    <alternativeName>
        <fullName evidence="10">Dimethylallyl diphosphate:tRNA dimethylallyltransferase</fullName>
        <shortName evidence="10">DMAPP:tRNA dimethylallyltransferase</shortName>
        <shortName evidence="10">DMATase</shortName>
    </alternativeName>
    <alternativeName>
        <fullName evidence="10">Isopentenyl-diphosphate:tRNA isopentenyltransferase</fullName>
        <shortName evidence="10">IPP transferase</shortName>
        <shortName evidence="10">IPPT</shortName>
        <shortName evidence="10">IPTase</shortName>
    </alternativeName>
</protein>
<dbReference type="PANTHER" id="PTHR11088">
    <property type="entry name" value="TRNA DIMETHYLALLYLTRANSFERASE"/>
    <property type="match status" value="1"/>
</dbReference>
<organism evidence="14 15">
    <name type="scientific">Roseibium marinum</name>
    <dbReference type="NCBI Taxonomy" id="281252"/>
    <lineage>
        <taxon>Bacteria</taxon>
        <taxon>Pseudomonadati</taxon>
        <taxon>Pseudomonadota</taxon>
        <taxon>Alphaproteobacteria</taxon>
        <taxon>Hyphomicrobiales</taxon>
        <taxon>Stappiaceae</taxon>
        <taxon>Roseibium</taxon>
    </lineage>
</organism>
<comment type="caution">
    <text evidence="14">The sequence shown here is derived from an EMBL/GenBank/DDBJ whole genome shotgun (WGS) entry which is preliminary data.</text>
</comment>
<dbReference type="Gene3D" id="1.10.20.140">
    <property type="match status" value="1"/>
</dbReference>
<evidence type="ECO:0000256" key="3">
    <source>
        <dbReference type="ARBA" id="ARBA00005842"/>
    </source>
</evidence>
<keyword evidence="5 10" id="KW-0819">tRNA processing</keyword>
<dbReference type="AlphaFoldDB" id="A0A2S3UM89"/>
<sequence>MDTKVATEDMEASLEGCRRRTEDERVILIAGPTASGKSALALELARKLDGVIINADSMQLYEDLRVVSARPSAEEETEVPHRLYGVLSASTAFSTGEWLRQATEEIEAARMAGKMPILVGGTGLYFKGLTEGFAEMPAIADDVRHKARDLADAGGVEGLRSALVDMGDGEAAFGLNDPQRLTRALEVLMATGKPLSVWQREAQSAPLLPEAMCQRYVLAPPRPWLHERIEQRARMMLSQEGCEEIRALLAKNFSSKLPAMRAIGVAEIGAYLNGECDYQETVHRLTVATRQYAKRQETWFRNQMGDWQRIDPSNGISTQDFQLFH</sequence>
<feature type="region of interest" description="Interaction with substrate tRNA" evidence="10">
    <location>
        <begin position="56"/>
        <end position="59"/>
    </location>
</feature>
<feature type="region of interest" description="Interaction with substrate tRNA" evidence="10">
    <location>
        <begin position="179"/>
        <end position="183"/>
    </location>
</feature>
<feature type="binding site" evidence="10">
    <location>
        <begin position="33"/>
        <end position="38"/>
    </location>
    <ligand>
        <name>substrate</name>
    </ligand>
</feature>
<dbReference type="Proteomes" id="UP000236959">
    <property type="component" value="Unassembled WGS sequence"/>
</dbReference>
<evidence type="ECO:0000256" key="5">
    <source>
        <dbReference type="ARBA" id="ARBA00022694"/>
    </source>
</evidence>
<evidence type="ECO:0000256" key="1">
    <source>
        <dbReference type="ARBA" id="ARBA00001946"/>
    </source>
</evidence>
<evidence type="ECO:0000313" key="15">
    <source>
        <dbReference type="Proteomes" id="UP000236959"/>
    </source>
</evidence>
<accession>A0A2S3UM89</accession>
<evidence type="ECO:0000256" key="8">
    <source>
        <dbReference type="ARBA" id="ARBA00022842"/>
    </source>
</evidence>
<name>A0A2S3UM89_9HYPH</name>
<evidence type="ECO:0000256" key="12">
    <source>
        <dbReference type="RuleBase" id="RU003784"/>
    </source>
</evidence>
<keyword evidence="6 10" id="KW-0547">Nucleotide-binding</keyword>
<dbReference type="PANTHER" id="PTHR11088:SF60">
    <property type="entry name" value="TRNA DIMETHYLALLYLTRANSFERASE"/>
    <property type="match status" value="1"/>
</dbReference>
<gene>
    <name evidence="10" type="primary">miaA</name>
    <name evidence="14" type="ORF">CLV41_11294</name>
</gene>
<evidence type="ECO:0000256" key="7">
    <source>
        <dbReference type="ARBA" id="ARBA00022840"/>
    </source>
</evidence>
<evidence type="ECO:0000256" key="6">
    <source>
        <dbReference type="ARBA" id="ARBA00022741"/>
    </source>
</evidence>
<evidence type="ECO:0000313" key="14">
    <source>
        <dbReference type="EMBL" id="POF28680.1"/>
    </source>
</evidence>
<comment type="cofactor">
    <cofactor evidence="1 10">
        <name>Mg(2+)</name>
        <dbReference type="ChEBI" id="CHEBI:18420"/>
    </cofactor>
</comment>